<keyword evidence="2" id="KW-0175">Coiled coil</keyword>
<dbReference type="GO" id="GO:0019216">
    <property type="term" value="P:regulation of lipid metabolic process"/>
    <property type="evidence" value="ECO:0007669"/>
    <property type="project" value="TreeGrafter"/>
</dbReference>
<proteinExistence type="inferred from homology"/>
<evidence type="ECO:0000256" key="1">
    <source>
        <dbReference type="ARBA" id="ARBA00007584"/>
    </source>
</evidence>
<keyword evidence="5" id="KW-1185">Reference proteome</keyword>
<comment type="caution">
    <text evidence="4">The sequence shown here is derived from an EMBL/GenBank/DDBJ whole genome shotgun (WGS) entry which is preliminary data.</text>
</comment>
<evidence type="ECO:0000256" key="2">
    <source>
        <dbReference type="ARBA" id="ARBA00023054"/>
    </source>
</evidence>
<dbReference type="PANTHER" id="PTHR12499">
    <property type="entry name" value="OPTIC ATROPHY 3 PROTEIN OPA3"/>
    <property type="match status" value="1"/>
</dbReference>
<feature type="region of interest" description="Disordered" evidence="3">
    <location>
        <begin position="176"/>
        <end position="199"/>
    </location>
</feature>
<dbReference type="EMBL" id="BDGG01000001">
    <property type="protein sequence ID" value="GAU89643.1"/>
    <property type="molecule type" value="Genomic_DNA"/>
</dbReference>
<sequence>MVVAAFPLAKLLYLAVRQVSKPIAAGIKTRAKASPFFRTYICMPPAQFYHWADVKIKMWVLNLGSPVKVAKLNEAQAIEQGAEILGETVIFGIAVACLFAEYVRSSRKEAVKEAAAQERLRIMEDGIVEVGMLVQRQDAQIRELTRALLTMKPKNVKIPDYAPHAVIVQRESEDAPTVIRVEPDNGSNLTDSKSQQPKR</sequence>
<dbReference type="GO" id="GO:0005739">
    <property type="term" value="C:mitochondrion"/>
    <property type="evidence" value="ECO:0007669"/>
    <property type="project" value="TreeGrafter"/>
</dbReference>
<evidence type="ECO:0000313" key="5">
    <source>
        <dbReference type="Proteomes" id="UP000186922"/>
    </source>
</evidence>
<name>A0A1D1UTE6_RAMVA</name>
<evidence type="ECO:0000256" key="3">
    <source>
        <dbReference type="SAM" id="MobiDB-lite"/>
    </source>
</evidence>
<evidence type="ECO:0008006" key="6">
    <source>
        <dbReference type="Google" id="ProtNLM"/>
    </source>
</evidence>
<dbReference type="OrthoDB" id="2129069at2759"/>
<dbReference type="InterPro" id="IPR010754">
    <property type="entry name" value="OPA3-like"/>
</dbReference>
<protein>
    <recommendedName>
        <fullName evidence="6">OPA3-like protein</fullName>
    </recommendedName>
</protein>
<evidence type="ECO:0000313" key="4">
    <source>
        <dbReference type="EMBL" id="GAU89643.1"/>
    </source>
</evidence>
<feature type="compositionally biased region" description="Polar residues" evidence="3">
    <location>
        <begin position="185"/>
        <end position="199"/>
    </location>
</feature>
<dbReference type="PANTHER" id="PTHR12499:SF0">
    <property type="entry name" value="OPTIC ATROPHY 3 PROTEIN"/>
    <property type="match status" value="1"/>
</dbReference>
<gene>
    <name evidence="4" type="primary">RvY_02172</name>
    <name evidence="4" type="synonym">RvY_02172.1</name>
    <name evidence="4" type="ORF">RvY_02172-1</name>
</gene>
<organism evidence="4 5">
    <name type="scientific">Ramazzottius varieornatus</name>
    <name type="common">Water bear</name>
    <name type="synonym">Tardigrade</name>
    <dbReference type="NCBI Taxonomy" id="947166"/>
    <lineage>
        <taxon>Eukaryota</taxon>
        <taxon>Metazoa</taxon>
        <taxon>Ecdysozoa</taxon>
        <taxon>Tardigrada</taxon>
        <taxon>Eutardigrada</taxon>
        <taxon>Parachela</taxon>
        <taxon>Hypsibioidea</taxon>
        <taxon>Ramazzottiidae</taxon>
        <taxon>Ramazzottius</taxon>
    </lineage>
</organism>
<comment type="similarity">
    <text evidence="1">Belongs to the OPA3 family.</text>
</comment>
<dbReference type="Pfam" id="PF07047">
    <property type="entry name" value="OPA3"/>
    <property type="match status" value="1"/>
</dbReference>
<dbReference type="AlphaFoldDB" id="A0A1D1UTE6"/>
<dbReference type="Proteomes" id="UP000186922">
    <property type="component" value="Unassembled WGS sequence"/>
</dbReference>
<accession>A0A1D1UTE6</accession>
<reference evidence="4 5" key="1">
    <citation type="journal article" date="2016" name="Nat. Commun.">
        <title>Extremotolerant tardigrade genome and improved radiotolerance of human cultured cells by tardigrade-unique protein.</title>
        <authorList>
            <person name="Hashimoto T."/>
            <person name="Horikawa D.D."/>
            <person name="Saito Y."/>
            <person name="Kuwahara H."/>
            <person name="Kozuka-Hata H."/>
            <person name="Shin-I T."/>
            <person name="Minakuchi Y."/>
            <person name="Ohishi K."/>
            <person name="Motoyama A."/>
            <person name="Aizu T."/>
            <person name="Enomoto A."/>
            <person name="Kondo K."/>
            <person name="Tanaka S."/>
            <person name="Hara Y."/>
            <person name="Koshikawa S."/>
            <person name="Sagara H."/>
            <person name="Miura T."/>
            <person name="Yokobori S."/>
            <person name="Miyagawa K."/>
            <person name="Suzuki Y."/>
            <person name="Kubo T."/>
            <person name="Oyama M."/>
            <person name="Kohara Y."/>
            <person name="Fujiyama A."/>
            <person name="Arakawa K."/>
            <person name="Katayama T."/>
            <person name="Toyoda A."/>
            <person name="Kunieda T."/>
        </authorList>
    </citation>
    <scope>NUCLEOTIDE SEQUENCE [LARGE SCALE GENOMIC DNA]</scope>
    <source>
        <strain evidence="4 5">YOKOZUNA-1</strain>
    </source>
</reference>
<dbReference type="STRING" id="947166.A0A1D1UTE6"/>